<accession>A0A011R0A5</accession>
<dbReference type="InterPro" id="IPR050811">
    <property type="entry name" value="Phosphate_ABC_transporter"/>
</dbReference>
<protein>
    <submittedName>
        <fullName evidence="4">Phosphate-binding protein PstS 1</fullName>
    </submittedName>
</protein>
<gene>
    <name evidence="4" type="primary">pstS1_2</name>
    <name evidence="4" type="ORF">AW11_03797</name>
</gene>
<proteinExistence type="predicted"/>
<dbReference type="PANTHER" id="PTHR30570:SF1">
    <property type="entry name" value="PHOSPHATE-BINDING PROTEIN PSTS"/>
    <property type="match status" value="1"/>
</dbReference>
<dbReference type="EMBL" id="JEMY01000067">
    <property type="protein sequence ID" value="EXI84559.1"/>
    <property type="molecule type" value="Genomic_DNA"/>
</dbReference>
<feature type="chain" id="PRO_5001461931" evidence="2">
    <location>
        <begin position="24"/>
        <end position="272"/>
    </location>
</feature>
<evidence type="ECO:0000256" key="1">
    <source>
        <dbReference type="ARBA" id="ARBA00022729"/>
    </source>
</evidence>
<dbReference type="PANTHER" id="PTHR30570">
    <property type="entry name" value="PERIPLASMIC PHOSPHATE BINDING COMPONENT OF PHOSPHATE ABC TRANSPORTER"/>
    <property type="match status" value="1"/>
</dbReference>
<dbReference type="InterPro" id="IPR024370">
    <property type="entry name" value="PBP_domain"/>
</dbReference>
<dbReference type="Proteomes" id="UP000022141">
    <property type="component" value="Unassembled WGS sequence"/>
</dbReference>
<evidence type="ECO:0000259" key="3">
    <source>
        <dbReference type="Pfam" id="PF12849"/>
    </source>
</evidence>
<dbReference type="Pfam" id="PF12849">
    <property type="entry name" value="PBP_like_2"/>
    <property type="match status" value="1"/>
</dbReference>
<feature type="signal peptide" evidence="2">
    <location>
        <begin position="1"/>
        <end position="23"/>
    </location>
</feature>
<dbReference type="Gene3D" id="3.40.190.10">
    <property type="entry name" value="Periplasmic binding protein-like II"/>
    <property type="match status" value="2"/>
</dbReference>
<keyword evidence="1 2" id="KW-0732">Signal</keyword>
<dbReference type="eggNOG" id="COG0226">
    <property type="taxonomic scope" value="Bacteria"/>
</dbReference>
<comment type="caution">
    <text evidence="4">The sequence shown here is derived from an EMBL/GenBank/DDBJ whole genome shotgun (WGS) entry which is preliminary data.</text>
</comment>
<organism evidence="4 5">
    <name type="scientific">Accumulibacter regalis</name>
    <dbReference type="NCBI Taxonomy" id="522306"/>
    <lineage>
        <taxon>Bacteria</taxon>
        <taxon>Pseudomonadati</taxon>
        <taxon>Pseudomonadota</taxon>
        <taxon>Betaproteobacteria</taxon>
        <taxon>Candidatus Accumulibacter</taxon>
    </lineage>
</organism>
<evidence type="ECO:0000313" key="4">
    <source>
        <dbReference type="EMBL" id="EXI84559.1"/>
    </source>
</evidence>
<feature type="domain" description="PBP" evidence="3">
    <location>
        <begin position="22"/>
        <end position="255"/>
    </location>
</feature>
<dbReference type="PATRIC" id="fig|1454004.3.peg.3900"/>
<evidence type="ECO:0000313" key="5">
    <source>
        <dbReference type="Proteomes" id="UP000022141"/>
    </source>
</evidence>
<sequence length="272" mass="29088">MRSSFWQLLALLPLLLAVLSASAEELRVGGTGSSQPIIQLLFDEFRKQAPEVALRQLSPPIGSGGALKALAAGRIDLGVIGRPLQPGESPGVGEHFQLADTPFVLATRDGKQADGFTLEQLTQIYEGHVRNWHDGSPIRLILRPSFESDTRVLRSMSPTMDRAVVAAALRPGMVTGDNDFHTLKLIAATPGSLGPTTLGMLKTTDTRVSVIPINGVTPSLDNLKNGSYPWCKALTVVLPREPGALAARFAAFLRSPTAARILQAHDYLAGVQ</sequence>
<dbReference type="STRING" id="1454004.AW11_03797"/>
<evidence type="ECO:0000256" key="2">
    <source>
        <dbReference type="SAM" id="SignalP"/>
    </source>
</evidence>
<reference evidence="4" key="1">
    <citation type="submission" date="2014-02" db="EMBL/GenBank/DDBJ databases">
        <title>Expanding our view of genomic diversity in Candidatus Accumulibacter clades.</title>
        <authorList>
            <person name="Skennerton C.T."/>
            <person name="Barr J.J."/>
            <person name="Slater F.R."/>
            <person name="Bond P.L."/>
            <person name="Tyson G.W."/>
        </authorList>
    </citation>
    <scope>NUCLEOTIDE SEQUENCE [LARGE SCALE GENOMIC DNA]</scope>
</reference>
<dbReference type="SUPFAM" id="SSF53850">
    <property type="entry name" value="Periplasmic binding protein-like II"/>
    <property type="match status" value="1"/>
</dbReference>
<dbReference type="AlphaFoldDB" id="A0A011R0A5"/>
<keyword evidence="5" id="KW-1185">Reference proteome</keyword>
<name>A0A011R0A5_ACCRE</name>